<evidence type="ECO:0008006" key="2">
    <source>
        <dbReference type="Google" id="ProtNLM"/>
    </source>
</evidence>
<proteinExistence type="predicted"/>
<name>A0A0F9M3X9_9ZZZZ</name>
<comment type="caution">
    <text evidence="1">The sequence shown here is derived from an EMBL/GenBank/DDBJ whole genome shotgun (WGS) entry which is preliminary data.</text>
</comment>
<evidence type="ECO:0000313" key="1">
    <source>
        <dbReference type="EMBL" id="KKM63927.1"/>
    </source>
</evidence>
<reference evidence="1" key="1">
    <citation type="journal article" date="2015" name="Nature">
        <title>Complex archaea that bridge the gap between prokaryotes and eukaryotes.</title>
        <authorList>
            <person name="Spang A."/>
            <person name="Saw J.H."/>
            <person name="Jorgensen S.L."/>
            <person name="Zaremba-Niedzwiedzka K."/>
            <person name="Martijn J."/>
            <person name="Lind A.E."/>
            <person name="van Eijk R."/>
            <person name="Schleper C."/>
            <person name="Guy L."/>
            <person name="Ettema T.J."/>
        </authorList>
    </citation>
    <scope>NUCLEOTIDE SEQUENCE</scope>
</reference>
<dbReference type="AlphaFoldDB" id="A0A0F9M3X9"/>
<dbReference type="EMBL" id="LAZR01011000">
    <property type="protein sequence ID" value="KKM63927.1"/>
    <property type="molecule type" value="Genomic_DNA"/>
</dbReference>
<protein>
    <recommendedName>
        <fullName evidence="2">Calcineurin-like phosphoesterase domain-containing protein</fullName>
    </recommendedName>
</protein>
<gene>
    <name evidence="1" type="ORF">LCGC14_1506480</name>
</gene>
<sequence>MILRDTIVEYSSSTDWVPWFFGGDDHAGDVCFDEKLLLEDIAWIKRNNARWIHMGDKVNATTFDDKRYEHRNLDPQYQGLEPDKALEALNEDHVERYAPIAHLCEGAIVGNHCRTLQQRHHIDMHFKFLQRLIPDKNWRSTGRHRLDLGYRSFLRVRFVRGKHVSTMLFWLWHGDCTPMMRQTRMSKLARKANDYVGVDLFATGHWHDRLFWGDSSRITATKRGRLKLRTATRYLCMTGTYLKGMMENHDGYQDKCAYPACELGGLRLLINPETGRIKEADVH</sequence>
<accession>A0A0F9M3X9</accession>
<organism evidence="1">
    <name type="scientific">marine sediment metagenome</name>
    <dbReference type="NCBI Taxonomy" id="412755"/>
    <lineage>
        <taxon>unclassified sequences</taxon>
        <taxon>metagenomes</taxon>
        <taxon>ecological metagenomes</taxon>
    </lineage>
</organism>